<feature type="compositionally biased region" description="Basic residues" evidence="7">
    <location>
        <begin position="1915"/>
        <end position="1941"/>
    </location>
</feature>
<feature type="compositionally biased region" description="Basic and acidic residues" evidence="7">
    <location>
        <begin position="1942"/>
        <end position="1963"/>
    </location>
</feature>
<feature type="compositionally biased region" description="Basic residues" evidence="7">
    <location>
        <begin position="1883"/>
        <end position="1894"/>
    </location>
</feature>
<dbReference type="PANTHER" id="PTHR13673:SF0">
    <property type="entry name" value="VPS35 ENDOSOMAL PROTEIN-SORTING FACTOR-LIKE"/>
    <property type="match status" value="1"/>
</dbReference>
<dbReference type="InterPro" id="IPR035967">
    <property type="entry name" value="SWAP/Surp_sf"/>
</dbReference>
<feature type="region of interest" description="Disordered" evidence="7">
    <location>
        <begin position="1717"/>
        <end position="1761"/>
    </location>
</feature>
<dbReference type="Pfam" id="PF01805">
    <property type="entry name" value="Surp"/>
    <property type="match status" value="2"/>
</dbReference>
<evidence type="ECO:0000256" key="6">
    <source>
        <dbReference type="ARBA" id="ARBA00022927"/>
    </source>
</evidence>
<name>A0A6A1VX69_9ROSI</name>
<dbReference type="SUPFAM" id="SSF109905">
    <property type="entry name" value="Surp module (SWAP domain)"/>
    <property type="match status" value="2"/>
</dbReference>
<reference evidence="9 10" key="1">
    <citation type="journal article" date="2019" name="Plant Biotechnol. J.">
        <title>The red bayberry genome and genetic basis of sex determination.</title>
        <authorList>
            <person name="Jia H.M."/>
            <person name="Jia H.J."/>
            <person name="Cai Q.L."/>
            <person name="Wang Y."/>
            <person name="Zhao H.B."/>
            <person name="Yang W.F."/>
            <person name="Wang G.Y."/>
            <person name="Li Y.H."/>
            <person name="Zhan D.L."/>
            <person name="Shen Y.T."/>
            <person name="Niu Q.F."/>
            <person name="Chang L."/>
            <person name="Qiu J."/>
            <person name="Zhao L."/>
            <person name="Xie H.B."/>
            <person name="Fu W.Y."/>
            <person name="Jin J."/>
            <person name="Li X.W."/>
            <person name="Jiao Y."/>
            <person name="Zhou C.C."/>
            <person name="Tu T."/>
            <person name="Chai C.Y."/>
            <person name="Gao J.L."/>
            <person name="Fan L.J."/>
            <person name="van de Weg E."/>
            <person name="Wang J.Y."/>
            <person name="Gao Z.S."/>
        </authorList>
    </citation>
    <scope>NUCLEOTIDE SEQUENCE [LARGE SCALE GENOMIC DNA]</scope>
    <source>
        <tissue evidence="9">Leaves</tissue>
    </source>
</reference>
<feature type="compositionally biased region" description="Polar residues" evidence="7">
    <location>
        <begin position="2062"/>
        <end position="2077"/>
    </location>
</feature>
<dbReference type="InterPro" id="IPR000061">
    <property type="entry name" value="Surp"/>
</dbReference>
<feature type="compositionally biased region" description="Basic and acidic residues" evidence="7">
    <location>
        <begin position="1863"/>
        <end position="1876"/>
    </location>
</feature>
<feature type="compositionally biased region" description="Low complexity" evidence="7">
    <location>
        <begin position="1740"/>
        <end position="1755"/>
    </location>
</feature>
<evidence type="ECO:0000256" key="2">
    <source>
        <dbReference type="ARBA" id="ARBA00010704"/>
    </source>
</evidence>
<evidence type="ECO:0000256" key="3">
    <source>
        <dbReference type="ARBA" id="ARBA00022448"/>
    </source>
</evidence>
<keyword evidence="6" id="KW-0653">Protein transport</keyword>
<feature type="compositionally biased region" description="Acidic residues" evidence="7">
    <location>
        <begin position="1453"/>
        <end position="1463"/>
    </location>
</feature>
<feature type="region of interest" description="Disordered" evidence="7">
    <location>
        <begin position="1832"/>
        <end position="2078"/>
    </location>
</feature>
<comment type="subcellular location">
    <subcellularLocation>
        <location evidence="1">Endosome</location>
    </subcellularLocation>
</comment>
<dbReference type="GO" id="GO:0032456">
    <property type="term" value="P:endocytic recycling"/>
    <property type="evidence" value="ECO:0007669"/>
    <property type="project" value="InterPro"/>
</dbReference>
<feature type="compositionally biased region" description="Acidic residues" evidence="7">
    <location>
        <begin position="1898"/>
        <end position="1910"/>
    </location>
</feature>
<keyword evidence="3" id="KW-0813">Transport</keyword>
<evidence type="ECO:0000313" key="9">
    <source>
        <dbReference type="EMBL" id="KAB1215170.1"/>
    </source>
</evidence>
<evidence type="ECO:0000256" key="4">
    <source>
        <dbReference type="ARBA" id="ARBA00022664"/>
    </source>
</evidence>
<dbReference type="GO" id="GO:0003723">
    <property type="term" value="F:RNA binding"/>
    <property type="evidence" value="ECO:0007669"/>
    <property type="project" value="InterPro"/>
</dbReference>
<keyword evidence="5" id="KW-0967">Endosome</keyword>
<feature type="region of interest" description="Disordered" evidence="7">
    <location>
        <begin position="1525"/>
        <end position="1554"/>
    </location>
</feature>
<protein>
    <recommendedName>
        <fullName evidence="8">SURP motif domain-containing protein</fullName>
    </recommendedName>
</protein>
<dbReference type="PANTHER" id="PTHR13673">
    <property type="entry name" value="ESOPHAGEAL CANCER ASSOCIATED PROTEIN"/>
    <property type="match status" value="1"/>
</dbReference>
<accession>A0A6A1VX69</accession>
<dbReference type="Gene3D" id="1.10.10.790">
    <property type="entry name" value="Surp module"/>
    <property type="match status" value="2"/>
</dbReference>
<proteinExistence type="inferred from homology"/>
<dbReference type="GO" id="GO:0005768">
    <property type="term" value="C:endosome"/>
    <property type="evidence" value="ECO:0007669"/>
    <property type="project" value="UniProtKB-SubCell"/>
</dbReference>
<dbReference type="PROSITE" id="PS50128">
    <property type="entry name" value="SURP"/>
    <property type="match status" value="2"/>
</dbReference>
<dbReference type="GO" id="GO:0015031">
    <property type="term" value="P:protein transport"/>
    <property type="evidence" value="ECO:0007669"/>
    <property type="project" value="UniProtKB-KW"/>
</dbReference>
<dbReference type="Proteomes" id="UP000516437">
    <property type="component" value="Chromosome 4"/>
</dbReference>
<feature type="domain" description="SURP motif" evidence="8">
    <location>
        <begin position="1570"/>
        <end position="1612"/>
    </location>
</feature>
<comment type="similarity">
    <text evidence="2">Belongs to the VPS35L family.</text>
</comment>
<dbReference type="EMBL" id="RXIC02000022">
    <property type="protein sequence ID" value="KAB1215170.1"/>
    <property type="molecule type" value="Genomic_DNA"/>
</dbReference>
<feature type="domain" description="SURP motif" evidence="8">
    <location>
        <begin position="1365"/>
        <end position="1407"/>
    </location>
</feature>
<dbReference type="GO" id="GO:0006397">
    <property type="term" value="P:mRNA processing"/>
    <property type="evidence" value="ECO:0007669"/>
    <property type="project" value="UniProtKB-KW"/>
</dbReference>
<feature type="compositionally biased region" description="Polar residues" evidence="7">
    <location>
        <begin position="1543"/>
        <end position="1552"/>
    </location>
</feature>
<evidence type="ECO:0000256" key="5">
    <source>
        <dbReference type="ARBA" id="ARBA00022753"/>
    </source>
</evidence>
<evidence type="ECO:0000313" key="10">
    <source>
        <dbReference type="Proteomes" id="UP000516437"/>
    </source>
</evidence>
<comment type="caution">
    <text evidence="9">The sequence shown here is derived from an EMBL/GenBank/DDBJ whole genome shotgun (WGS) entry which is preliminary data.</text>
</comment>
<sequence length="2128" mass="233756">MEFRPRNYTAQGEAHALPRVPAVNHPLCAPSSPHRQVGVADPGNGEFLDPLRGLAGNAPVSREDSQDLESTSSDASSQLLTKEWVSFKRFLMQRFPVSNTVSISSMSNGIMKGVKASEKPSKSMNLEELEDPEKCTEEGVKVITRQEYISRLHELKDEINRAWCANDRVTSLKLAIKVLMTDDLIRRWIVVVDFCCLCKLSMETMDNCLVHCNIAKVIWTMPRTVFNFWHAGYDSLEDTAVVRYGRLLLDMFSGVFGESKNAGNFEGWEMCVVKLRAYLTAMLSCMKERENFQASDICCDAKETCYNWFCKIGSIRELLPRIYLELAILSCWRFLVDQPEDSLQRLVMMTRGLADPLASAYCHLYMAHSAQKLLSWDTGCLVNCVKDINTIWMQFVSAKDATPRSSTGIKTLHFTLMEPTIEYIMKCIFKDASQRQIRNVLVELGMGRNQELLGSLPCVSLVFHHLLKELPAEVVTANAMEILHVIECSNDASFDQCLNYRLLGLRLSEGRSQDGVICDVVDKVIQVVGQNSSLDEYLKVVDAYLDIVLQNQMCSALFGLSVGTNSEDNHLNTILGGILNRAHNKVVTEDELTSLQTILVKLLSYFKGAEDVFALNHFLEILDTMYGSSRSIVNMHILDMATRNSYICDPTTIQLLFEISVALHDDLDCVNVKDDDNQPARLISRFVHMVDYGTEMERHLTFLVDCCGAFGNLNELKETLVHSSNCLAVKALKDANKHLTFVKSCIAFSEVTLPSISAWIKQLNLYLETTEVALLCGLVNHSDGLIDSAISCLLSLDFMDGSRTSTDIEGILSAIRKLCSLLVMVPGNPDQGATYFPNRILSLVSSRSWMTPGMKTRIFCSILTLAATLSQDKLPYHTDHREVLLLILQKKYDMVNESKEFQVRISAKGDILFSEWSSRFVNVIRMGKYGAMWMVNMSDKLMAASPAVDFASKFNEYRRGFLAQRCCNKGGRYVAVVEYGGRRKVGAVMVLEGKNGYGWQILNLVFLDVVSCVRSTNLSVNHVDSSSILPEVSFAKVVLAPAVVNGEGGRSSALVQNSGVAETSKNLHATEVADVTFPKLFSSSMSKEKAAVGKCPVGLSEKESSSFTGADLWKQVMSLRKEVDRLAILLRQQNQGGFYVKDLSCSGDLGPKGLGEELGRAEDAMESHYADQGGVDGFDVAQGGLGVSFNSFGAHTKLAEVSLGLSVVVGGISSGSPASELPADGQLLESECLGLLHVPLPKMSALVGDQPTGSLASELLSSDQMQVPKELDQMASPLSFALAPPSLQSVLAVEQSTMEVGFAGLQDGAKQVDAGGYNAVAFLYGNKNESIEEKNNDSESGFCPSFQVPESLLQNLPPTEKLHQIIARTAMFVSNHGGQSEIVLRVKQGDNPTFGFLMPNHHLHAYFRFLVDHPELLKPDSDRKSLVEKNNADGGLDQSGGALSILGSVYGSGEDEDGATEDVPESKRNQSEEAVDVGNATVSHGLEQAESFVDVSGKDLSSVKGSISILKQKAPIIKRNRFIGTVGNTSGSKKEGDALNASGDKSQASLPSKSAVELPVLEPPSDLKRVVEKIIEFILRNGDEFEAVLAEQDKKNGRFPFLLPSNPYHPYYSNALKKAKESKFPGKSSVSEKHDSIGHGMGKTTALSKEGDAISGGSTDPDIPYSCDKKDKFKMVLGKSKKDGHDPASKAIELQIDAVATAAILQAATRGIKTPSLEFFPKTSSNGNGRVPSTEGGHTSSFGSLQSSQHQSSISKLDQKGKGSVSVPVAKAIAETAAITAAGEADSSEVCLTREQKVKTERLKRAKMFAAMLKNGAAPLKTEPLYALSAEPSGSGISGSGAEFGDPGGKEREGSSVPMDVDTPDKSNEKSEKKISGAECNNRRSKRSYRSRSKRHDEEEEDGEEEEEIEEDKRGHKRSRRKHRTRTSHHSRDRHKHSKRHSSSEETVSRRQDKYDGSLDDKHRHSHRHKHNTNSDGERRRTQHSHKHDSSGDEHRHSRRRRKHHSSDDEHGHRSRLVEYRKSQLEKEADLEEGEILAKSDQSKASQGDGGSREASVELLKSNHNGRASSQPSGTTEVSDDLRAKIRAMLMATFLGFGLCLTARTRQNPAILGSAYAESSLILVYRIL</sequence>
<evidence type="ECO:0000256" key="1">
    <source>
        <dbReference type="ARBA" id="ARBA00004177"/>
    </source>
</evidence>
<dbReference type="OrthoDB" id="1734063at2759"/>
<feature type="region of interest" description="Disordered" evidence="7">
    <location>
        <begin position="1450"/>
        <end position="1475"/>
    </location>
</feature>
<evidence type="ECO:0000259" key="8">
    <source>
        <dbReference type="PROSITE" id="PS50128"/>
    </source>
</evidence>
<organism evidence="9 10">
    <name type="scientific">Morella rubra</name>
    <name type="common">Chinese bayberry</name>
    <dbReference type="NCBI Taxonomy" id="262757"/>
    <lineage>
        <taxon>Eukaryota</taxon>
        <taxon>Viridiplantae</taxon>
        <taxon>Streptophyta</taxon>
        <taxon>Embryophyta</taxon>
        <taxon>Tracheophyta</taxon>
        <taxon>Spermatophyta</taxon>
        <taxon>Magnoliopsida</taxon>
        <taxon>eudicotyledons</taxon>
        <taxon>Gunneridae</taxon>
        <taxon>Pentapetalae</taxon>
        <taxon>rosids</taxon>
        <taxon>fabids</taxon>
        <taxon>Fagales</taxon>
        <taxon>Myricaceae</taxon>
        <taxon>Morella</taxon>
    </lineage>
</organism>
<evidence type="ECO:0000256" key="7">
    <source>
        <dbReference type="SAM" id="MobiDB-lite"/>
    </source>
</evidence>
<feature type="compositionally biased region" description="Basic and acidic residues" evidence="7">
    <location>
        <begin position="2006"/>
        <end position="2028"/>
    </location>
</feature>
<dbReference type="FunFam" id="1.10.10.790:FF:000002">
    <property type="entry name" value="Splicing factor 3A subunit 1"/>
    <property type="match status" value="1"/>
</dbReference>
<keyword evidence="4" id="KW-0507">mRNA processing</keyword>
<dbReference type="InterPro" id="IPR029705">
    <property type="entry name" value="VPS35L"/>
</dbReference>
<keyword evidence="10" id="KW-1185">Reference proteome</keyword>
<dbReference type="SMART" id="SM00648">
    <property type="entry name" value="SWAP"/>
    <property type="match status" value="2"/>
</dbReference>
<gene>
    <name evidence="9" type="ORF">CJ030_MR4G001386</name>
</gene>
<feature type="region of interest" description="Disordered" evidence="7">
    <location>
        <begin position="34"/>
        <end position="75"/>
    </location>
</feature>